<feature type="region of interest" description="Disordered" evidence="1">
    <location>
        <begin position="169"/>
        <end position="192"/>
    </location>
</feature>
<name>Q11FT4_CHESB</name>
<sequence length="218" mass="24726">MNLVGGPGEWSELIESLVPDILTLIISTWAAMPPMPVTPREDPITEQLCRLLRMNRTSGDLPFQIHIQMVELDPSAGEDQGRMDIVFLPMVPREDIYFCLECKRLNVPNNRGVRSLASEYITHGMMRFVRGQYALRVHHGGMLGYVLDGKVPSAIQSVGGLIKKRHEELQMRPPGEMEPSSIRSDDQQVRETRHVRKDHSKEFLIHHMFATACQTVTA</sequence>
<protein>
    <submittedName>
        <fullName evidence="2">Uncharacterized protein</fullName>
    </submittedName>
</protein>
<accession>Q11FT4</accession>
<dbReference type="OrthoDB" id="277593at2"/>
<dbReference type="KEGG" id="mes:Meso_2354"/>
<dbReference type="HOGENOM" id="CLU_1271573_0_0_5"/>
<gene>
    <name evidence="2" type="ordered locus">Meso_2354</name>
</gene>
<organism evidence="2">
    <name type="scientific">Chelativorans sp. (strain BNC1)</name>
    <dbReference type="NCBI Taxonomy" id="266779"/>
    <lineage>
        <taxon>Bacteria</taxon>
        <taxon>Pseudomonadati</taxon>
        <taxon>Pseudomonadota</taxon>
        <taxon>Alphaproteobacteria</taxon>
        <taxon>Hyphomicrobiales</taxon>
        <taxon>Phyllobacteriaceae</taxon>
        <taxon>Chelativorans</taxon>
    </lineage>
</organism>
<dbReference type="STRING" id="266779.Meso_2354"/>
<dbReference type="AlphaFoldDB" id="Q11FT4"/>
<feature type="compositionally biased region" description="Basic and acidic residues" evidence="1">
    <location>
        <begin position="183"/>
        <end position="192"/>
    </location>
</feature>
<evidence type="ECO:0000256" key="1">
    <source>
        <dbReference type="SAM" id="MobiDB-lite"/>
    </source>
</evidence>
<evidence type="ECO:0000313" key="2">
    <source>
        <dbReference type="EMBL" id="ABG63741.1"/>
    </source>
</evidence>
<dbReference type="EMBL" id="CP000390">
    <property type="protein sequence ID" value="ABG63741.1"/>
    <property type="molecule type" value="Genomic_DNA"/>
</dbReference>
<reference evidence="2" key="1">
    <citation type="submission" date="2006-06" db="EMBL/GenBank/DDBJ databases">
        <title>Complete sequence of chromosome of Chelativorans sp. BNC1.</title>
        <authorList>
            <consortium name="US DOE Joint Genome Institute"/>
            <person name="Copeland A."/>
            <person name="Lucas S."/>
            <person name="Lapidus A."/>
            <person name="Barry K."/>
            <person name="Detter J.C."/>
            <person name="Glavina del Rio T."/>
            <person name="Hammon N."/>
            <person name="Israni S."/>
            <person name="Dalin E."/>
            <person name="Tice H."/>
            <person name="Pitluck S."/>
            <person name="Chertkov O."/>
            <person name="Brettin T."/>
            <person name="Bruce D."/>
            <person name="Han C."/>
            <person name="Tapia R."/>
            <person name="Gilna P."/>
            <person name="Schmutz J."/>
            <person name="Larimer F."/>
            <person name="Land M."/>
            <person name="Hauser L."/>
            <person name="Kyrpides N."/>
            <person name="Mikhailova N."/>
            <person name="Richardson P."/>
        </authorList>
    </citation>
    <scope>NUCLEOTIDE SEQUENCE</scope>
    <source>
        <strain evidence="2">BNC1</strain>
    </source>
</reference>
<dbReference type="eggNOG" id="ENOG50336IJ">
    <property type="taxonomic scope" value="Bacteria"/>
</dbReference>
<proteinExistence type="predicted"/>